<dbReference type="STRING" id="1163406.A0A0L0MXZ3"/>
<evidence type="ECO:0000313" key="8">
    <source>
        <dbReference type="EMBL" id="KND86773.1"/>
    </source>
</evidence>
<dbReference type="GO" id="GO:0005829">
    <property type="term" value="C:cytosol"/>
    <property type="evidence" value="ECO:0007669"/>
    <property type="project" value="TreeGrafter"/>
</dbReference>
<dbReference type="Proteomes" id="UP000036947">
    <property type="component" value="Unassembled WGS sequence"/>
</dbReference>
<dbReference type="Gene3D" id="3.40.630.10">
    <property type="entry name" value="Zn peptidases"/>
    <property type="match status" value="1"/>
</dbReference>
<reference evidence="8 9" key="1">
    <citation type="journal article" date="2015" name="BMC Genomics">
        <title>The genome of the truffle-parasite Tolypocladium ophioglossoides and the evolution of antifungal peptaibiotics.</title>
        <authorList>
            <person name="Quandt C.A."/>
            <person name="Bushley K.E."/>
            <person name="Spatafora J.W."/>
        </authorList>
    </citation>
    <scope>NUCLEOTIDE SEQUENCE [LARGE SCALE GENOMIC DNA]</scope>
    <source>
        <strain evidence="8 9">CBS 100239</strain>
    </source>
</reference>
<evidence type="ECO:0000259" key="7">
    <source>
        <dbReference type="PROSITE" id="PS50198"/>
    </source>
</evidence>
<feature type="signal peptide" evidence="5">
    <location>
        <begin position="1"/>
        <end position="16"/>
    </location>
</feature>
<evidence type="ECO:0000256" key="3">
    <source>
        <dbReference type="ARBA" id="ARBA00023235"/>
    </source>
</evidence>
<comment type="catalytic activity">
    <reaction evidence="1">
        <text>[protein]-peptidylproline (omega=180) = [protein]-peptidylproline (omega=0)</text>
        <dbReference type="Rhea" id="RHEA:16237"/>
        <dbReference type="Rhea" id="RHEA-COMP:10747"/>
        <dbReference type="Rhea" id="RHEA-COMP:10748"/>
        <dbReference type="ChEBI" id="CHEBI:83833"/>
        <dbReference type="ChEBI" id="CHEBI:83834"/>
        <dbReference type="EC" id="5.2.1.8"/>
    </reaction>
</comment>
<evidence type="ECO:0000256" key="5">
    <source>
        <dbReference type="RuleBase" id="RU361240"/>
    </source>
</evidence>
<keyword evidence="3 4" id="KW-0413">Isomerase</keyword>
<dbReference type="InterPro" id="IPR046357">
    <property type="entry name" value="PPIase_dom_sf"/>
</dbReference>
<organism evidence="8 9">
    <name type="scientific">Tolypocladium ophioglossoides (strain CBS 100239)</name>
    <name type="common">Snaketongue truffleclub</name>
    <name type="synonym">Elaphocordyceps ophioglossoides</name>
    <dbReference type="NCBI Taxonomy" id="1163406"/>
    <lineage>
        <taxon>Eukaryota</taxon>
        <taxon>Fungi</taxon>
        <taxon>Dikarya</taxon>
        <taxon>Ascomycota</taxon>
        <taxon>Pezizomycotina</taxon>
        <taxon>Sordariomycetes</taxon>
        <taxon>Hypocreomycetidae</taxon>
        <taxon>Hypocreales</taxon>
        <taxon>Ophiocordycipitaceae</taxon>
        <taxon>Tolypocladium</taxon>
    </lineage>
</organism>
<keyword evidence="2 4" id="KW-0697">Rotamase</keyword>
<keyword evidence="8" id="KW-0031">Aminopeptidase</keyword>
<dbReference type="Pfam" id="PF00397">
    <property type="entry name" value="WW"/>
    <property type="match status" value="1"/>
</dbReference>
<keyword evidence="5" id="KW-0645">Protease</keyword>
<dbReference type="PROSITE" id="PS50020">
    <property type="entry name" value="WW_DOMAIN_2"/>
    <property type="match status" value="1"/>
</dbReference>
<dbReference type="EMBL" id="LFRF01000049">
    <property type="protein sequence ID" value="KND86773.1"/>
    <property type="molecule type" value="Genomic_DNA"/>
</dbReference>
<comment type="caution">
    <text evidence="8">The sequence shown here is derived from an EMBL/GenBank/DDBJ whole genome shotgun (WGS) entry which is preliminary data.</text>
</comment>
<feature type="domain" description="WW" evidence="6">
    <location>
        <begin position="480"/>
        <end position="514"/>
    </location>
</feature>
<dbReference type="SUPFAM" id="SSF52025">
    <property type="entry name" value="PA domain"/>
    <property type="match status" value="1"/>
</dbReference>
<dbReference type="InterPro" id="IPR036020">
    <property type="entry name" value="WW_dom_sf"/>
</dbReference>
<dbReference type="InterPro" id="IPR000297">
    <property type="entry name" value="PPIase_PpiC"/>
</dbReference>
<dbReference type="Pfam" id="PF00639">
    <property type="entry name" value="Rotamase"/>
    <property type="match status" value="1"/>
</dbReference>
<dbReference type="PANTHER" id="PTHR10657">
    <property type="entry name" value="PEPTIDYL-PROLYL CIS-TRANS ISOMERASE"/>
    <property type="match status" value="1"/>
</dbReference>
<dbReference type="Gene3D" id="2.20.70.10">
    <property type="match status" value="1"/>
</dbReference>
<dbReference type="Gene3D" id="3.10.50.40">
    <property type="match status" value="1"/>
</dbReference>
<dbReference type="InterPro" id="IPR051370">
    <property type="entry name" value="PPIase_Pin1"/>
</dbReference>
<dbReference type="SUPFAM" id="SSF54534">
    <property type="entry name" value="FKBP-like"/>
    <property type="match status" value="1"/>
</dbReference>
<dbReference type="InterPro" id="IPR007484">
    <property type="entry name" value="Peptidase_M28"/>
</dbReference>
<proteinExistence type="inferred from homology"/>
<dbReference type="PROSITE" id="PS01159">
    <property type="entry name" value="WW_DOMAIN_1"/>
    <property type="match status" value="1"/>
</dbReference>
<sequence>MRAPIRLALAAAAASALQIPLQQPLQVPGTLSGGAAADAPLVESEALEDRVSIENLQKRAEALYEIAKLSVDEYNHPTRVIGSRGHLGTINYIKSTLDSLGGYYNVSHQIFPAVTGNVYEAKLVIGSEVPEFTTMSLTPATKNKEPVHGDLVLVSGNGCKASDYPDTVTGNIVLVRRGECSVGQKSELAGEHGAVVAVVVNSEEGEIHGTLGTPSPNHVATFGLSGATGEVLIKKLENGEALDVIAYIDADVDIIKTMNIVAQTTHGDPDNCVMLGGHSDSVAEGPGINDDGSGSLSVLEVAVQLSQYKVNNCVRFGWWSGEEEGLLGSNYYVDSLSAEENVKIRLFMDYDMMASPNFAYQVYNATDDACPAGSEKLRNLYTGWYEKQGLNHSFIPFDGRSDYDGFIRNGIPAGGIATGAEGLCDDLHNLNATAWEVNTRLIAHSVATFARSFEGFPERTKGVQVQAEGYAKTARYRADTGLPPNWGVRHSNSKNLPYYFNSVDKVSRWEPPQGTDTDRLKHYMAANHSAGSRPGAVPGVPEGKIRAAHLLVKHRDSRRPSSWRESEITRSKDDAMDIIRAHEQKIKSGGISLGDLAPTESDCSSARKRGDLGYFGRGDMQKEFEDAAFALKPGELSAVIETASGLHLIERLE</sequence>
<dbReference type="CDD" id="cd00201">
    <property type="entry name" value="WW"/>
    <property type="match status" value="1"/>
</dbReference>
<evidence type="ECO:0000256" key="4">
    <source>
        <dbReference type="PROSITE-ProRule" id="PRU00278"/>
    </source>
</evidence>
<evidence type="ECO:0000256" key="2">
    <source>
        <dbReference type="ARBA" id="ARBA00023110"/>
    </source>
</evidence>
<keyword evidence="9" id="KW-1185">Reference proteome</keyword>
<dbReference type="FunFam" id="3.10.50.40:FF:000026">
    <property type="entry name" value="Peptidyl-prolyl cis-trans isomerase"/>
    <property type="match status" value="1"/>
</dbReference>
<keyword evidence="5" id="KW-0378">Hydrolase</keyword>
<dbReference type="GO" id="GO:0005634">
    <property type="term" value="C:nucleus"/>
    <property type="evidence" value="ECO:0007669"/>
    <property type="project" value="TreeGrafter"/>
</dbReference>
<dbReference type="AlphaFoldDB" id="A0A0L0MXZ3"/>
<dbReference type="Pfam" id="PF04389">
    <property type="entry name" value="Peptidase_M28"/>
    <property type="match status" value="1"/>
</dbReference>
<keyword evidence="5" id="KW-0862">Zinc</keyword>
<dbReference type="GO" id="GO:0004177">
    <property type="term" value="F:aminopeptidase activity"/>
    <property type="evidence" value="ECO:0007669"/>
    <property type="project" value="UniProtKB-KW"/>
</dbReference>
<keyword evidence="5" id="KW-0479">Metal-binding</keyword>
<dbReference type="SUPFAM" id="SSF51045">
    <property type="entry name" value="WW domain"/>
    <property type="match status" value="1"/>
</dbReference>
<feature type="domain" description="PpiC" evidence="7">
    <location>
        <begin position="542"/>
        <end position="653"/>
    </location>
</feature>
<name>A0A0L0MXZ3_TOLOC</name>
<dbReference type="GO" id="GO:0006508">
    <property type="term" value="P:proteolysis"/>
    <property type="evidence" value="ECO:0007669"/>
    <property type="project" value="UniProtKB-KW"/>
</dbReference>
<dbReference type="PANTHER" id="PTHR10657:SF4">
    <property type="entry name" value="PEPTIDYL-PROLYL CIS-TRANS ISOMERASE-RELATED"/>
    <property type="match status" value="1"/>
</dbReference>
<evidence type="ECO:0000313" key="9">
    <source>
        <dbReference type="Proteomes" id="UP000036947"/>
    </source>
</evidence>
<dbReference type="GO" id="GO:0046872">
    <property type="term" value="F:metal ion binding"/>
    <property type="evidence" value="ECO:0007669"/>
    <property type="project" value="UniProtKB-KW"/>
</dbReference>
<evidence type="ECO:0000256" key="1">
    <source>
        <dbReference type="ARBA" id="ARBA00000971"/>
    </source>
</evidence>
<dbReference type="EC" id="3.4.-.-" evidence="5"/>
<dbReference type="InterPro" id="IPR003137">
    <property type="entry name" value="PA_domain"/>
</dbReference>
<dbReference type="CDD" id="cd02130">
    <property type="entry name" value="PA_ScAPY_like"/>
    <property type="match status" value="1"/>
</dbReference>
<dbReference type="GO" id="GO:0003755">
    <property type="term" value="F:peptidyl-prolyl cis-trans isomerase activity"/>
    <property type="evidence" value="ECO:0007669"/>
    <property type="project" value="UniProtKB-KW"/>
</dbReference>
<dbReference type="SUPFAM" id="SSF53187">
    <property type="entry name" value="Zn-dependent exopeptidases"/>
    <property type="match status" value="1"/>
</dbReference>
<dbReference type="PROSITE" id="PS50198">
    <property type="entry name" value="PPIC_PPIASE_2"/>
    <property type="match status" value="1"/>
</dbReference>
<gene>
    <name evidence="8" type="ORF">TOPH_08585</name>
</gene>
<dbReference type="OrthoDB" id="10013407at2759"/>
<feature type="chain" id="PRO_5005394184" description="Peptide hydrolase" evidence="5">
    <location>
        <begin position="17"/>
        <end position="653"/>
    </location>
</feature>
<keyword evidence="5" id="KW-0732">Signal</keyword>
<dbReference type="Gene3D" id="3.50.30.30">
    <property type="match status" value="1"/>
</dbReference>
<dbReference type="GO" id="GO:0060261">
    <property type="term" value="P:positive regulation of transcription initiation by RNA polymerase II"/>
    <property type="evidence" value="ECO:0007669"/>
    <property type="project" value="UniProtKB-ARBA"/>
</dbReference>
<dbReference type="SMART" id="SM00456">
    <property type="entry name" value="WW"/>
    <property type="match status" value="1"/>
</dbReference>
<comment type="similarity">
    <text evidence="5">Belongs to the peptidase M28 family.</text>
</comment>
<protein>
    <recommendedName>
        <fullName evidence="5">Peptide hydrolase</fullName>
        <ecNumber evidence="5">3.4.-.-</ecNumber>
    </recommendedName>
</protein>
<dbReference type="InterPro" id="IPR046450">
    <property type="entry name" value="PA_dom_sf"/>
</dbReference>
<accession>A0A0L0MXZ3</accession>
<dbReference type="Pfam" id="PF02225">
    <property type="entry name" value="PA"/>
    <property type="match status" value="1"/>
</dbReference>
<evidence type="ECO:0000259" key="6">
    <source>
        <dbReference type="PROSITE" id="PS50020"/>
    </source>
</evidence>
<dbReference type="InterPro" id="IPR001202">
    <property type="entry name" value="WW_dom"/>
</dbReference>